<keyword evidence="1" id="KW-0238">DNA-binding</keyword>
<feature type="domain" description="HTH cro/C1-type" evidence="2">
    <location>
        <begin position="19"/>
        <end position="73"/>
    </location>
</feature>
<dbReference type="Pfam" id="PF01381">
    <property type="entry name" value="HTH_3"/>
    <property type="match status" value="1"/>
</dbReference>
<dbReference type="EMBL" id="CP099489">
    <property type="protein sequence ID" value="USQ80112.1"/>
    <property type="molecule type" value="Genomic_DNA"/>
</dbReference>
<dbReference type="SUPFAM" id="SSF47413">
    <property type="entry name" value="lambda repressor-like DNA-binding domains"/>
    <property type="match status" value="1"/>
</dbReference>
<organism evidence="3 4">
    <name type="scientific">Ornithinimicrobium faecis</name>
    <dbReference type="NCBI Taxonomy" id="2934158"/>
    <lineage>
        <taxon>Bacteria</taxon>
        <taxon>Bacillati</taxon>
        <taxon>Actinomycetota</taxon>
        <taxon>Actinomycetes</taxon>
        <taxon>Micrococcales</taxon>
        <taxon>Ornithinimicrobiaceae</taxon>
        <taxon>Ornithinimicrobium</taxon>
    </lineage>
</organism>
<reference evidence="3" key="1">
    <citation type="submission" date="2022-06" db="EMBL/GenBank/DDBJ databases">
        <title>Ornithinimicrobium HY1793.</title>
        <authorList>
            <person name="Huang Y."/>
        </authorList>
    </citation>
    <scope>NUCLEOTIDE SEQUENCE</scope>
    <source>
        <strain evidence="3">HY1793</strain>
    </source>
</reference>
<dbReference type="PANTHER" id="PTHR46797">
    <property type="entry name" value="HTH-TYPE TRANSCRIPTIONAL REGULATOR"/>
    <property type="match status" value="1"/>
</dbReference>
<proteinExistence type="predicted"/>
<dbReference type="PROSITE" id="PS50943">
    <property type="entry name" value="HTH_CROC1"/>
    <property type="match status" value="1"/>
</dbReference>
<evidence type="ECO:0000259" key="2">
    <source>
        <dbReference type="PROSITE" id="PS50943"/>
    </source>
</evidence>
<accession>A0ABY4YVB8</accession>
<evidence type="ECO:0000313" key="4">
    <source>
        <dbReference type="Proteomes" id="UP001056455"/>
    </source>
</evidence>
<dbReference type="PANTHER" id="PTHR46797:SF1">
    <property type="entry name" value="METHYLPHOSPHONATE SYNTHASE"/>
    <property type="match status" value="1"/>
</dbReference>
<dbReference type="InterPro" id="IPR001387">
    <property type="entry name" value="Cro/C1-type_HTH"/>
</dbReference>
<dbReference type="InterPro" id="IPR010982">
    <property type="entry name" value="Lambda_DNA-bd_dom_sf"/>
</dbReference>
<evidence type="ECO:0000256" key="1">
    <source>
        <dbReference type="ARBA" id="ARBA00023125"/>
    </source>
</evidence>
<name>A0ABY4YVB8_9MICO</name>
<dbReference type="InterPro" id="IPR050807">
    <property type="entry name" value="TransReg_Diox_bact_type"/>
</dbReference>
<dbReference type="SMART" id="SM00530">
    <property type="entry name" value="HTH_XRE"/>
    <property type="match status" value="1"/>
</dbReference>
<dbReference type="Gene3D" id="1.10.260.40">
    <property type="entry name" value="lambda repressor-like DNA-binding domains"/>
    <property type="match status" value="1"/>
</dbReference>
<gene>
    <name evidence="3" type="ORF">NF556_00145</name>
</gene>
<dbReference type="CDD" id="cd00093">
    <property type="entry name" value="HTH_XRE"/>
    <property type="match status" value="1"/>
</dbReference>
<protein>
    <submittedName>
        <fullName evidence="3">Helix-turn-helix domain-containing protein</fullName>
    </submittedName>
</protein>
<dbReference type="RefSeq" id="WP_252593475.1">
    <property type="nucleotide sequence ID" value="NZ_CP099489.1"/>
</dbReference>
<sequence length="85" mass="9124">MPEPSPIAREGRAAFATQLRAVRLDRGLTQEAVAHAAGLDRSFYVEVETGKHSIALDRVFDLAEALQVSAKQLVPDVPVGTPAED</sequence>
<keyword evidence="4" id="KW-1185">Reference proteome</keyword>
<dbReference type="Proteomes" id="UP001056455">
    <property type="component" value="Chromosome"/>
</dbReference>
<evidence type="ECO:0000313" key="3">
    <source>
        <dbReference type="EMBL" id="USQ80112.1"/>
    </source>
</evidence>